<evidence type="ECO:0000313" key="4">
    <source>
        <dbReference type="Proteomes" id="UP000006727"/>
    </source>
</evidence>
<dbReference type="Proteomes" id="UP000006727">
    <property type="component" value="Chromosome 2"/>
</dbReference>
<evidence type="ECO:0000313" key="2">
    <source>
        <dbReference type="EMBL" id="PNR59293.1"/>
    </source>
</evidence>
<evidence type="ECO:0000313" key="3">
    <source>
        <dbReference type="EnsemblPlants" id="Pp3c2_2360V3.1"/>
    </source>
</evidence>
<protein>
    <submittedName>
        <fullName evidence="2 3">Uncharacterized protein</fullName>
    </submittedName>
</protein>
<keyword evidence="4" id="KW-1185">Reference proteome</keyword>
<dbReference type="InParanoid" id="A0A2K1KZU1"/>
<reference evidence="3" key="3">
    <citation type="submission" date="2020-12" db="UniProtKB">
        <authorList>
            <consortium name="EnsemblPlants"/>
        </authorList>
    </citation>
    <scope>IDENTIFICATION</scope>
</reference>
<proteinExistence type="predicted"/>
<sequence length="84" mass="9459">MNEYAKLVCFYVSLEEAVKHKYFERELVLKTLREALALVDQLMVESSSSGVSHGSWKEKGRSQTSPNKGQSERARGAIIVGRKD</sequence>
<gene>
    <name evidence="2" type="ORF">PHYPA_002084</name>
</gene>
<accession>A0A2K1KZU1</accession>
<evidence type="ECO:0000256" key="1">
    <source>
        <dbReference type="SAM" id="MobiDB-lite"/>
    </source>
</evidence>
<reference evidence="2 4" key="1">
    <citation type="journal article" date="2008" name="Science">
        <title>The Physcomitrella genome reveals evolutionary insights into the conquest of land by plants.</title>
        <authorList>
            <person name="Rensing S."/>
            <person name="Lang D."/>
            <person name="Zimmer A."/>
            <person name="Terry A."/>
            <person name="Salamov A."/>
            <person name="Shapiro H."/>
            <person name="Nishiyama T."/>
            <person name="Perroud P.-F."/>
            <person name="Lindquist E."/>
            <person name="Kamisugi Y."/>
            <person name="Tanahashi T."/>
            <person name="Sakakibara K."/>
            <person name="Fujita T."/>
            <person name="Oishi K."/>
            <person name="Shin-I T."/>
            <person name="Kuroki Y."/>
            <person name="Toyoda A."/>
            <person name="Suzuki Y."/>
            <person name="Hashimoto A."/>
            <person name="Yamaguchi K."/>
            <person name="Sugano A."/>
            <person name="Kohara Y."/>
            <person name="Fujiyama A."/>
            <person name="Anterola A."/>
            <person name="Aoki S."/>
            <person name="Ashton N."/>
            <person name="Barbazuk W.B."/>
            <person name="Barker E."/>
            <person name="Bennetzen J."/>
            <person name="Bezanilla M."/>
            <person name="Blankenship R."/>
            <person name="Cho S.H."/>
            <person name="Dutcher S."/>
            <person name="Estelle M."/>
            <person name="Fawcett J.A."/>
            <person name="Gundlach H."/>
            <person name="Hanada K."/>
            <person name="Heyl A."/>
            <person name="Hicks K.A."/>
            <person name="Hugh J."/>
            <person name="Lohr M."/>
            <person name="Mayer K."/>
            <person name="Melkozernov A."/>
            <person name="Murata T."/>
            <person name="Nelson D."/>
            <person name="Pils B."/>
            <person name="Prigge M."/>
            <person name="Reiss B."/>
            <person name="Renner T."/>
            <person name="Rombauts S."/>
            <person name="Rushton P."/>
            <person name="Sanderfoot A."/>
            <person name="Schween G."/>
            <person name="Shiu S.-H."/>
            <person name="Stueber K."/>
            <person name="Theodoulou F.L."/>
            <person name="Tu H."/>
            <person name="Van de Peer Y."/>
            <person name="Verrier P.J."/>
            <person name="Waters E."/>
            <person name="Wood A."/>
            <person name="Yang L."/>
            <person name="Cove D."/>
            <person name="Cuming A."/>
            <person name="Hasebe M."/>
            <person name="Lucas S."/>
            <person name="Mishler D.B."/>
            <person name="Reski R."/>
            <person name="Grigoriev I."/>
            <person name="Quatrano R.S."/>
            <person name="Boore J.L."/>
        </authorList>
    </citation>
    <scope>NUCLEOTIDE SEQUENCE [LARGE SCALE GENOMIC DNA]</scope>
    <source>
        <strain evidence="3 4">cv. Gransden 2004</strain>
    </source>
</reference>
<feature type="region of interest" description="Disordered" evidence="1">
    <location>
        <begin position="46"/>
        <end position="84"/>
    </location>
</feature>
<reference evidence="2 4" key="2">
    <citation type="journal article" date="2018" name="Plant J.">
        <title>The Physcomitrella patens chromosome-scale assembly reveals moss genome structure and evolution.</title>
        <authorList>
            <person name="Lang D."/>
            <person name="Ullrich K.K."/>
            <person name="Murat F."/>
            <person name="Fuchs J."/>
            <person name="Jenkins J."/>
            <person name="Haas F.B."/>
            <person name="Piednoel M."/>
            <person name="Gundlach H."/>
            <person name="Van Bel M."/>
            <person name="Meyberg R."/>
            <person name="Vives C."/>
            <person name="Morata J."/>
            <person name="Symeonidi A."/>
            <person name="Hiss M."/>
            <person name="Muchero W."/>
            <person name="Kamisugi Y."/>
            <person name="Saleh O."/>
            <person name="Blanc G."/>
            <person name="Decker E.L."/>
            <person name="van Gessel N."/>
            <person name="Grimwood J."/>
            <person name="Hayes R.D."/>
            <person name="Graham S.W."/>
            <person name="Gunter L.E."/>
            <person name="McDaniel S.F."/>
            <person name="Hoernstein S.N.W."/>
            <person name="Larsson A."/>
            <person name="Li F.W."/>
            <person name="Perroud P.F."/>
            <person name="Phillips J."/>
            <person name="Ranjan P."/>
            <person name="Rokshar D.S."/>
            <person name="Rothfels C.J."/>
            <person name="Schneider L."/>
            <person name="Shu S."/>
            <person name="Stevenson D.W."/>
            <person name="Thummler F."/>
            <person name="Tillich M."/>
            <person name="Villarreal Aguilar J.C."/>
            <person name="Widiez T."/>
            <person name="Wong G.K."/>
            <person name="Wymore A."/>
            <person name="Zhang Y."/>
            <person name="Zimmer A.D."/>
            <person name="Quatrano R.S."/>
            <person name="Mayer K.F.X."/>
            <person name="Goodstein D."/>
            <person name="Casacuberta J.M."/>
            <person name="Vandepoele K."/>
            <person name="Reski R."/>
            <person name="Cuming A.C."/>
            <person name="Tuskan G.A."/>
            <person name="Maumus F."/>
            <person name="Salse J."/>
            <person name="Schmutz J."/>
            <person name="Rensing S.A."/>
        </authorList>
    </citation>
    <scope>NUCLEOTIDE SEQUENCE [LARGE SCALE GENOMIC DNA]</scope>
    <source>
        <strain evidence="3 4">cv. Gransden 2004</strain>
    </source>
</reference>
<organism evidence="2">
    <name type="scientific">Physcomitrium patens</name>
    <name type="common">Spreading-leaved earth moss</name>
    <name type="synonym">Physcomitrella patens</name>
    <dbReference type="NCBI Taxonomy" id="3218"/>
    <lineage>
        <taxon>Eukaryota</taxon>
        <taxon>Viridiplantae</taxon>
        <taxon>Streptophyta</taxon>
        <taxon>Embryophyta</taxon>
        <taxon>Bryophyta</taxon>
        <taxon>Bryophytina</taxon>
        <taxon>Bryopsida</taxon>
        <taxon>Funariidae</taxon>
        <taxon>Funariales</taxon>
        <taxon>Funariaceae</taxon>
        <taxon>Physcomitrium</taxon>
    </lineage>
</organism>
<feature type="compositionally biased region" description="Basic and acidic residues" evidence="1">
    <location>
        <begin position="70"/>
        <end position="84"/>
    </location>
</feature>
<dbReference type="EMBL" id="ABEU02000002">
    <property type="protein sequence ID" value="PNR59293.1"/>
    <property type="molecule type" value="Genomic_DNA"/>
</dbReference>
<dbReference type="EnsemblPlants" id="Pp3c2_2360V3.1">
    <property type="protein sequence ID" value="Pp3c2_2360V3.1"/>
    <property type="gene ID" value="Pp3c2_2360"/>
</dbReference>
<dbReference type="Gramene" id="Pp3c2_2360V3.1">
    <property type="protein sequence ID" value="Pp3c2_2360V3.1"/>
    <property type="gene ID" value="Pp3c2_2360"/>
</dbReference>
<name>A0A2K1KZU1_PHYPA</name>
<dbReference type="AlphaFoldDB" id="A0A2K1KZU1"/>